<evidence type="ECO:0000256" key="5">
    <source>
        <dbReference type="ARBA" id="ARBA00022741"/>
    </source>
</evidence>
<dbReference type="InterPro" id="IPR011527">
    <property type="entry name" value="ABC1_TM_dom"/>
</dbReference>
<name>A0A139PF76_STROR</name>
<dbReference type="PANTHER" id="PTHR43394:SF1">
    <property type="entry name" value="ATP-BINDING CASSETTE SUB-FAMILY B MEMBER 10, MITOCHONDRIAL"/>
    <property type="match status" value="1"/>
</dbReference>
<dbReference type="SMART" id="SM00382">
    <property type="entry name" value="AAA"/>
    <property type="match status" value="1"/>
</dbReference>
<dbReference type="InterPro" id="IPR036640">
    <property type="entry name" value="ABC1_TM_sf"/>
</dbReference>
<dbReference type="InterPro" id="IPR039421">
    <property type="entry name" value="Type_1_exporter"/>
</dbReference>
<evidence type="ECO:0000256" key="6">
    <source>
        <dbReference type="ARBA" id="ARBA00022840"/>
    </source>
</evidence>
<evidence type="ECO:0000259" key="11">
    <source>
        <dbReference type="PROSITE" id="PS50929"/>
    </source>
</evidence>
<evidence type="ECO:0000256" key="9">
    <source>
        <dbReference type="SAM" id="Phobius"/>
    </source>
</evidence>
<feature type="domain" description="ABC transmembrane type-1" evidence="11">
    <location>
        <begin position="23"/>
        <end position="302"/>
    </location>
</feature>
<keyword evidence="3" id="KW-1003">Cell membrane</keyword>
<dbReference type="GO" id="GO:0016887">
    <property type="term" value="F:ATP hydrolysis activity"/>
    <property type="evidence" value="ECO:0007669"/>
    <property type="project" value="InterPro"/>
</dbReference>
<dbReference type="Pfam" id="PF00005">
    <property type="entry name" value="ABC_tran"/>
    <property type="match status" value="1"/>
</dbReference>
<evidence type="ECO:0008006" key="14">
    <source>
        <dbReference type="Google" id="ProtNLM"/>
    </source>
</evidence>
<feature type="domain" description="ABC transporter" evidence="10">
    <location>
        <begin position="334"/>
        <end position="571"/>
    </location>
</feature>
<keyword evidence="6" id="KW-0067">ATP-binding</keyword>
<accession>A0A139PF76</accession>
<dbReference type="Gene3D" id="1.20.1560.10">
    <property type="entry name" value="ABC transporter type 1, transmembrane domain"/>
    <property type="match status" value="1"/>
</dbReference>
<dbReference type="GO" id="GO:0005524">
    <property type="term" value="F:ATP binding"/>
    <property type="evidence" value="ECO:0007669"/>
    <property type="project" value="UniProtKB-KW"/>
</dbReference>
<dbReference type="InterPro" id="IPR027417">
    <property type="entry name" value="P-loop_NTPase"/>
</dbReference>
<dbReference type="FunFam" id="3.40.50.300:FF:000854">
    <property type="entry name" value="Multidrug ABC transporter ATP-binding protein"/>
    <property type="match status" value="1"/>
</dbReference>
<dbReference type="OrthoDB" id="9770415at2"/>
<dbReference type="Proteomes" id="UP000072653">
    <property type="component" value="Unassembled WGS sequence"/>
</dbReference>
<organism evidence="12 13">
    <name type="scientific">Streptococcus oralis</name>
    <dbReference type="NCBI Taxonomy" id="1303"/>
    <lineage>
        <taxon>Bacteria</taxon>
        <taxon>Bacillati</taxon>
        <taxon>Bacillota</taxon>
        <taxon>Bacilli</taxon>
        <taxon>Lactobacillales</taxon>
        <taxon>Streptococcaceae</taxon>
        <taxon>Streptococcus</taxon>
    </lineage>
</organism>
<sequence>MENQALFYRALFQCLDKFKFFSGLILGFVGASLGLMIPQVIGRMVEPSFLQWLLSNPWMLFFLPLFFIFVYSLQSLSSYLLGRSGNEAMKNMQLQLHQKLLSLPLETIEKYQAGDLASRLTNDMSVVLRLVAITLPQVLLNLFLVIGTFYFLFSIHLFLTLGSLVLIACLVLVSLPIDQKLEIYFLRHQELLGNLTGKLSHKFSRMQLIKSLKGEVDEKEQFSKMAQNLSVNFRRILRLTSFQNTLLSSLVMCLILGIIALATWQVQNGFMTMVALTTFVLYVMQLLEPVSELMHSLDDLAEVRGVAVRISELQNLSREEEPPSQISQNSDLSISLKNLSFSYQNKGNPTLKNVTVQLPFGKQIALIEPSGSGKTTLFSLLMKFYSYEHGEIFIGKHSLKSLSTEEVRQKISYVSQTNTLFQGTIRENLCYGKNRNVSKERLEFVLEKLELLDLVNQLPNGLDTPILDGEQGLSEGQKQRFTIARTLMVPAEIYLLDEITASLDSVTERVIMKAIRELTAGKTCITIAHRLATIQDAELILVLNEGGVLEDQGSHEELFIRNQLYRTSTEMMRENKLKMAS</sequence>
<keyword evidence="7 9" id="KW-1133">Transmembrane helix</keyword>
<keyword evidence="8 9" id="KW-0472">Membrane</keyword>
<evidence type="ECO:0000256" key="2">
    <source>
        <dbReference type="ARBA" id="ARBA00022448"/>
    </source>
</evidence>
<evidence type="ECO:0000256" key="8">
    <source>
        <dbReference type="ARBA" id="ARBA00023136"/>
    </source>
</evidence>
<evidence type="ECO:0000256" key="3">
    <source>
        <dbReference type="ARBA" id="ARBA00022475"/>
    </source>
</evidence>
<keyword evidence="5" id="KW-0547">Nucleotide-binding</keyword>
<proteinExistence type="predicted"/>
<dbReference type="PATRIC" id="fig|1303.79.peg.439"/>
<evidence type="ECO:0000256" key="4">
    <source>
        <dbReference type="ARBA" id="ARBA00022692"/>
    </source>
</evidence>
<dbReference type="PROSITE" id="PS50893">
    <property type="entry name" value="ABC_TRANSPORTER_2"/>
    <property type="match status" value="1"/>
</dbReference>
<dbReference type="Pfam" id="PF00664">
    <property type="entry name" value="ABC_membrane"/>
    <property type="match status" value="1"/>
</dbReference>
<evidence type="ECO:0000259" key="10">
    <source>
        <dbReference type="PROSITE" id="PS50893"/>
    </source>
</evidence>
<gene>
    <name evidence="12" type="ORF">SORDD16_00402</name>
</gene>
<feature type="transmembrane region" description="Helical" evidence="9">
    <location>
        <begin position="126"/>
        <end position="151"/>
    </location>
</feature>
<dbReference type="RefSeq" id="WP_061452163.1">
    <property type="nucleotide sequence ID" value="NZ_KQ969550.1"/>
</dbReference>
<evidence type="ECO:0000313" key="12">
    <source>
        <dbReference type="EMBL" id="KXT87973.1"/>
    </source>
</evidence>
<evidence type="ECO:0000256" key="7">
    <source>
        <dbReference type="ARBA" id="ARBA00022989"/>
    </source>
</evidence>
<dbReference type="Gene3D" id="3.40.50.300">
    <property type="entry name" value="P-loop containing nucleotide triphosphate hydrolases"/>
    <property type="match status" value="1"/>
</dbReference>
<dbReference type="GO" id="GO:0005886">
    <property type="term" value="C:plasma membrane"/>
    <property type="evidence" value="ECO:0007669"/>
    <property type="project" value="UniProtKB-SubCell"/>
</dbReference>
<evidence type="ECO:0000313" key="13">
    <source>
        <dbReference type="Proteomes" id="UP000072653"/>
    </source>
</evidence>
<dbReference type="SUPFAM" id="SSF90123">
    <property type="entry name" value="ABC transporter transmembrane region"/>
    <property type="match status" value="1"/>
</dbReference>
<feature type="transmembrane region" description="Helical" evidence="9">
    <location>
        <begin position="157"/>
        <end position="177"/>
    </location>
</feature>
<feature type="transmembrane region" description="Helical" evidence="9">
    <location>
        <begin position="61"/>
        <end position="82"/>
    </location>
</feature>
<protein>
    <recommendedName>
        <fullName evidence="14">ABC transporter ATP-binding protein</fullName>
    </recommendedName>
</protein>
<comment type="subcellular location">
    <subcellularLocation>
        <location evidence="1">Cell membrane</location>
        <topology evidence="1">Multi-pass membrane protein</topology>
    </subcellularLocation>
</comment>
<feature type="transmembrane region" description="Helical" evidence="9">
    <location>
        <begin position="244"/>
        <end position="264"/>
    </location>
</feature>
<reference evidence="12 13" key="1">
    <citation type="submission" date="2016-01" db="EMBL/GenBank/DDBJ databases">
        <title>Highly variable Streptococcus oralis are common among viridans streptococci isolated from primates.</title>
        <authorList>
            <person name="Denapaite D."/>
            <person name="Rieger M."/>
            <person name="Koendgen S."/>
            <person name="Brueckner R."/>
            <person name="Ochigava I."/>
            <person name="Kappeler P."/>
            <person name="Maetz-Rensing K."/>
            <person name="Leendertz F."/>
            <person name="Hakenbeck R."/>
        </authorList>
    </citation>
    <scope>NUCLEOTIDE SEQUENCE [LARGE SCALE GENOMIC DNA]</scope>
    <source>
        <strain evidence="12 13">DD16</strain>
    </source>
</reference>
<dbReference type="PANTHER" id="PTHR43394">
    <property type="entry name" value="ATP-DEPENDENT PERMEASE MDL1, MITOCHONDRIAL"/>
    <property type="match status" value="1"/>
</dbReference>
<dbReference type="SUPFAM" id="SSF52540">
    <property type="entry name" value="P-loop containing nucleoside triphosphate hydrolases"/>
    <property type="match status" value="1"/>
</dbReference>
<dbReference type="AlphaFoldDB" id="A0A139PF76"/>
<keyword evidence="4 9" id="KW-0812">Transmembrane</keyword>
<dbReference type="InterPro" id="IPR003593">
    <property type="entry name" value="AAA+_ATPase"/>
</dbReference>
<dbReference type="EMBL" id="LQOB01000026">
    <property type="protein sequence ID" value="KXT87973.1"/>
    <property type="molecule type" value="Genomic_DNA"/>
</dbReference>
<feature type="transmembrane region" description="Helical" evidence="9">
    <location>
        <begin position="20"/>
        <end position="41"/>
    </location>
</feature>
<dbReference type="GO" id="GO:0015421">
    <property type="term" value="F:ABC-type oligopeptide transporter activity"/>
    <property type="evidence" value="ECO:0007669"/>
    <property type="project" value="TreeGrafter"/>
</dbReference>
<dbReference type="InterPro" id="IPR003439">
    <property type="entry name" value="ABC_transporter-like_ATP-bd"/>
</dbReference>
<evidence type="ECO:0000256" key="1">
    <source>
        <dbReference type="ARBA" id="ARBA00004651"/>
    </source>
</evidence>
<keyword evidence="2" id="KW-0813">Transport</keyword>
<dbReference type="PROSITE" id="PS50929">
    <property type="entry name" value="ABC_TM1F"/>
    <property type="match status" value="1"/>
</dbReference>
<comment type="caution">
    <text evidence="12">The sequence shown here is derived from an EMBL/GenBank/DDBJ whole genome shotgun (WGS) entry which is preliminary data.</text>
</comment>